<dbReference type="AlphaFoldDB" id="A0A0E9SPM3"/>
<reference evidence="2" key="1">
    <citation type="submission" date="2014-11" db="EMBL/GenBank/DDBJ databases">
        <authorList>
            <person name="Amaro Gonzalez C."/>
        </authorList>
    </citation>
    <scope>NUCLEOTIDE SEQUENCE</scope>
</reference>
<dbReference type="EMBL" id="GBXM01066114">
    <property type="protein sequence ID" value="JAH42463.1"/>
    <property type="molecule type" value="Transcribed_RNA"/>
</dbReference>
<protein>
    <submittedName>
        <fullName evidence="2">Uncharacterized protein</fullName>
    </submittedName>
</protein>
<sequence>MNTGVLFLNDSSRHTRTQHLGVETR</sequence>
<name>A0A0E9SPM3_ANGAN</name>
<proteinExistence type="predicted"/>
<organism evidence="2">
    <name type="scientific">Anguilla anguilla</name>
    <name type="common">European freshwater eel</name>
    <name type="synonym">Muraena anguilla</name>
    <dbReference type="NCBI Taxonomy" id="7936"/>
    <lineage>
        <taxon>Eukaryota</taxon>
        <taxon>Metazoa</taxon>
        <taxon>Chordata</taxon>
        <taxon>Craniata</taxon>
        <taxon>Vertebrata</taxon>
        <taxon>Euteleostomi</taxon>
        <taxon>Actinopterygii</taxon>
        <taxon>Neopterygii</taxon>
        <taxon>Teleostei</taxon>
        <taxon>Anguilliformes</taxon>
        <taxon>Anguillidae</taxon>
        <taxon>Anguilla</taxon>
    </lineage>
</organism>
<evidence type="ECO:0000256" key="1">
    <source>
        <dbReference type="SAM" id="MobiDB-lite"/>
    </source>
</evidence>
<evidence type="ECO:0000313" key="2">
    <source>
        <dbReference type="EMBL" id="JAH42463.1"/>
    </source>
</evidence>
<reference evidence="2" key="2">
    <citation type="journal article" date="2015" name="Fish Shellfish Immunol.">
        <title>Early steps in the European eel (Anguilla anguilla)-Vibrio vulnificus interaction in the gills: Role of the RtxA13 toxin.</title>
        <authorList>
            <person name="Callol A."/>
            <person name="Pajuelo D."/>
            <person name="Ebbesson L."/>
            <person name="Teles M."/>
            <person name="MacKenzie S."/>
            <person name="Amaro C."/>
        </authorList>
    </citation>
    <scope>NUCLEOTIDE SEQUENCE</scope>
</reference>
<accession>A0A0E9SPM3</accession>
<feature type="region of interest" description="Disordered" evidence="1">
    <location>
        <begin position="1"/>
        <end position="25"/>
    </location>
</feature>